<feature type="transmembrane region" description="Helical" evidence="1">
    <location>
        <begin position="285"/>
        <end position="304"/>
    </location>
</feature>
<protein>
    <recommendedName>
        <fullName evidence="4">Cytochrome C biogenesis protein transmembrane region</fullName>
    </recommendedName>
</protein>
<keyword evidence="3" id="KW-1185">Reference proteome</keyword>
<reference evidence="2" key="1">
    <citation type="submission" date="2021-01" db="EMBL/GenBank/DDBJ databases">
        <title>Whole genome shotgun sequence of Sphaerisporangium rufum NBRC 109079.</title>
        <authorList>
            <person name="Komaki H."/>
            <person name="Tamura T."/>
        </authorList>
    </citation>
    <scope>NUCLEOTIDE SEQUENCE</scope>
    <source>
        <strain evidence="2">NBRC 109079</strain>
    </source>
</reference>
<organism evidence="2 3">
    <name type="scientific">Sphaerisporangium rufum</name>
    <dbReference type="NCBI Taxonomy" id="1381558"/>
    <lineage>
        <taxon>Bacteria</taxon>
        <taxon>Bacillati</taxon>
        <taxon>Actinomycetota</taxon>
        <taxon>Actinomycetes</taxon>
        <taxon>Streptosporangiales</taxon>
        <taxon>Streptosporangiaceae</taxon>
        <taxon>Sphaerisporangium</taxon>
    </lineage>
</organism>
<accession>A0A919RBZ8</accession>
<dbReference type="AlphaFoldDB" id="A0A919RBZ8"/>
<gene>
    <name evidence="2" type="ORF">Sru01_69220</name>
</gene>
<sequence>MVFTVSWGCEMTVTDSVNDRPVPDLVVPGHRARLILLSVLAGAAIAALWSFHFVDSVIGDNVANTLLGHDAKGTAITGVVAGAVFAFVSGLAGTFTACNVAAFGALVPLVHHGDSWRDRLRATLRPLGHLAIGMIAVSGVYGAAGALLGERLPQLSTATVGDGLPVRLIQSSVVFGIIGLVFIWLGLAALRLLPDPLARLERRHPHVRLVVLGALVGGFLIGRPYPLFHKLFAYAAEVHNPLYGAAVFILQSLGNILVMAVLFTVMTLAARDRFARWQSARPGRLAAVTAVAFLVAGTFTFLYWDVRLPAMFGYGWYPTAGW</sequence>
<feature type="transmembrane region" description="Helical" evidence="1">
    <location>
        <begin position="127"/>
        <end position="148"/>
    </location>
</feature>
<keyword evidence="1" id="KW-0812">Transmembrane</keyword>
<feature type="transmembrane region" description="Helical" evidence="1">
    <location>
        <begin position="205"/>
        <end position="222"/>
    </location>
</feature>
<feature type="transmembrane region" description="Helical" evidence="1">
    <location>
        <begin position="242"/>
        <end position="265"/>
    </location>
</feature>
<keyword evidence="1" id="KW-1133">Transmembrane helix</keyword>
<keyword evidence="1" id="KW-0472">Membrane</keyword>
<evidence type="ECO:0008006" key="4">
    <source>
        <dbReference type="Google" id="ProtNLM"/>
    </source>
</evidence>
<feature type="transmembrane region" description="Helical" evidence="1">
    <location>
        <begin position="74"/>
        <end position="107"/>
    </location>
</feature>
<feature type="transmembrane region" description="Helical" evidence="1">
    <location>
        <begin position="168"/>
        <end position="193"/>
    </location>
</feature>
<proteinExistence type="predicted"/>
<evidence type="ECO:0000256" key="1">
    <source>
        <dbReference type="SAM" id="Phobius"/>
    </source>
</evidence>
<evidence type="ECO:0000313" key="3">
    <source>
        <dbReference type="Proteomes" id="UP000655287"/>
    </source>
</evidence>
<dbReference type="EMBL" id="BOOU01000120">
    <property type="protein sequence ID" value="GII81940.1"/>
    <property type="molecule type" value="Genomic_DNA"/>
</dbReference>
<dbReference type="Proteomes" id="UP000655287">
    <property type="component" value="Unassembled WGS sequence"/>
</dbReference>
<feature type="transmembrane region" description="Helical" evidence="1">
    <location>
        <begin position="34"/>
        <end position="54"/>
    </location>
</feature>
<evidence type="ECO:0000313" key="2">
    <source>
        <dbReference type="EMBL" id="GII81940.1"/>
    </source>
</evidence>
<comment type="caution">
    <text evidence="2">The sequence shown here is derived from an EMBL/GenBank/DDBJ whole genome shotgun (WGS) entry which is preliminary data.</text>
</comment>
<name>A0A919RBZ8_9ACTN</name>